<proteinExistence type="predicted"/>
<organism evidence="3 4">
    <name type="scientific">Flavobacterium arsenatis</name>
    <dbReference type="NCBI Taxonomy" id="1484332"/>
    <lineage>
        <taxon>Bacteria</taxon>
        <taxon>Pseudomonadati</taxon>
        <taxon>Bacteroidota</taxon>
        <taxon>Flavobacteriia</taxon>
        <taxon>Flavobacteriales</taxon>
        <taxon>Flavobacteriaceae</taxon>
        <taxon>Flavobacterium</taxon>
    </lineage>
</organism>
<feature type="signal peptide" evidence="1">
    <location>
        <begin position="1"/>
        <end position="17"/>
    </location>
</feature>
<evidence type="ECO:0000313" key="4">
    <source>
        <dbReference type="Proteomes" id="UP001255185"/>
    </source>
</evidence>
<dbReference type="RefSeq" id="WP_310023586.1">
    <property type="nucleotide sequence ID" value="NZ_JAVDVI010000001.1"/>
</dbReference>
<feature type="chain" id="PRO_5046432184" description="Right handed beta helix domain-containing protein" evidence="1">
    <location>
        <begin position="18"/>
        <end position="615"/>
    </location>
</feature>
<dbReference type="Gene3D" id="2.160.20.10">
    <property type="entry name" value="Single-stranded right-handed beta-helix, Pectin lyase-like"/>
    <property type="match status" value="1"/>
</dbReference>
<evidence type="ECO:0000313" key="3">
    <source>
        <dbReference type="EMBL" id="MDR6966134.1"/>
    </source>
</evidence>
<reference evidence="3 4" key="1">
    <citation type="submission" date="2023-07" db="EMBL/GenBank/DDBJ databases">
        <title>Sorghum-associated microbial communities from plants grown in Nebraska, USA.</title>
        <authorList>
            <person name="Schachtman D."/>
        </authorList>
    </citation>
    <scope>NUCLEOTIDE SEQUENCE [LARGE SCALE GENOMIC DNA]</scope>
    <source>
        <strain evidence="3 4">3773</strain>
    </source>
</reference>
<evidence type="ECO:0000259" key="2">
    <source>
        <dbReference type="Pfam" id="PF13229"/>
    </source>
</evidence>
<dbReference type="InterPro" id="IPR011050">
    <property type="entry name" value="Pectin_lyase_fold/virulence"/>
</dbReference>
<dbReference type="EMBL" id="JAVDVI010000001">
    <property type="protein sequence ID" value="MDR6966134.1"/>
    <property type="molecule type" value="Genomic_DNA"/>
</dbReference>
<dbReference type="SUPFAM" id="SSF51126">
    <property type="entry name" value="Pectin lyase-like"/>
    <property type="match status" value="1"/>
</dbReference>
<keyword evidence="1" id="KW-0732">Signal</keyword>
<feature type="domain" description="Right handed beta helix" evidence="2">
    <location>
        <begin position="130"/>
        <end position="241"/>
    </location>
</feature>
<sequence>MKKILLLFLIVPFSLWSQLNGNYTIGTNAGNYATLAEAITALETQGVSGPVVFNFQPGSYSSFQFMLGNVAGTSATNTITFQSENLNAESVTITGGPWVVNAHHCIFKYLKFNPYHFSTPSNSHVFNLNGNFIQVRNCTFTNAFGGYYMEVLGDNMTIADNLFSGSPGRCIYRANYASPIANLVISGNNFPYAGTNAIEVNRGSNLTITNNTFGTAVNSSIAALICEGNLTVSFNKIQNPQANNTGSFSTAAVRLSAAPGDHTATVYNNFINSQHQNLYISYFKNVRVSHNNFKSTHNCLLIDKEYNSTAALSYQVRNNVFCSSGKQDIAVMDNIPLSVYSSSYNAFKNDIKTVRYMYVDNPNLEKYYTFPQWKSFSNKEANSKVVGYVYNSDTDLHTQNASMLNNSGVAIATITTDIDGQTRNAIPDIGADEFDMDFSTYVDIELLEIVTPTLAGCENGDVILAIKNNGATIVNTLDIKTTINDFAGTPVTATTLINPSETAQVVVPNCIIGDNTFYTKLNFIVSNPNNTNDNNFSNDSKTVSNILKLGDFEITVEKDNCGAYKSLSVPKIQTATVLWSTGATTQKIAITQGGTYSVTFTNAQGCLLTKSITLN</sequence>
<name>A0ABU1TJG5_9FLAO</name>
<evidence type="ECO:0000256" key="1">
    <source>
        <dbReference type="SAM" id="SignalP"/>
    </source>
</evidence>
<dbReference type="InterPro" id="IPR039448">
    <property type="entry name" value="Beta_helix"/>
</dbReference>
<accession>A0ABU1TJG5</accession>
<gene>
    <name evidence="3" type="ORF">J2X31_000127</name>
</gene>
<dbReference type="Proteomes" id="UP001255185">
    <property type="component" value="Unassembled WGS sequence"/>
</dbReference>
<dbReference type="InterPro" id="IPR012334">
    <property type="entry name" value="Pectin_lyas_fold"/>
</dbReference>
<comment type="caution">
    <text evidence="3">The sequence shown here is derived from an EMBL/GenBank/DDBJ whole genome shotgun (WGS) entry which is preliminary data.</text>
</comment>
<dbReference type="Pfam" id="PF13229">
    <property type="entry name" value="Beta_helix"/>
    <property type="match status" value="1"/>
</dbReference>
<protein>
    <recommendedName>
        <fullName evidence="2">Right handed beta helix domain-containing protein</fullName>
    </recommendedName>
</protein>
<keyword evidence="4" id="KW-1185">Reference proteome</keyword>